<protein>
    <submittedName>
        <fullName evidence="3">CocE/NonD family hydrolase</fullName>
    </submittedName>
</protein>
<gene>
    <name evidence="3" type="ORF">H1191_14905</name>
</gene>
<dbReference type="Gene3D" id="3.40.50.1820">
    <property type="entry name" value="alpha/beta hydrolase"/>
    <property type="match status" value="1"/>
</dbReference>
<keyword evidence="1 3" id="KW-0378">Hydrolase</keyword>
<dbReference type="AlphaFoldDB" id="A0A7W2A8G6"/>
<dbReference type="Proteomes" id="UP000535491">
    <property type="component" value="Unassembled WGS sequence"/>
</dbReference>
<dbReference type="InterPro" id="IPR000383">
    <property type="entry name" value="Xaa-Pro-like_dom"/>
</dbReference>
<dbReference type="Pfam" id="PF02129">
    <property type="entry name" value="Peptidase_S15"/>
    <property type="match status" value="1"/>
</dbReference>
<evidence type="ECO:0000259" key="2">
    <source>
        <dbReference type="SMART" id="SM00939"/>
    </source>
</evidence>
<dbReference type="EMBL" id="JACEIQ010000016">
    <property type="protein sequence ID" value="MBA4495586.1"/>
    <property type="molecule type" value="Genomic_DNA"/>
</dbReference>
<organism evidence="3 4">
    <name type="scientific">Paenactinomyces guangxiensis</name>
    <dbReference type="NCBI Taxonomy" id="1490290"/>
    <lineage>
        <taxon>Bacteria</taxon>
        <taxon>Bacillati</taxon>
        <taxon>Bacillota</taxon>
        <taxon>Bacilli</taxon>
        <taxon>Bacillales</taxon>
        <taxon>Thermoactinomycetaceae</taxon>
        <taxon>Paenactinomyces</taxon>
    </lineage>
</organism>
<sequence length="716" mass="81921">MEHGKPVGQVFSYYQSGIHTADIMFNSSGILHRRRDIETSNWTSWSELSNHYEMPLAEIEKKLPEWNRINWQSGDDVFTSRGDHYQRYLKVEETVGGDQREAWVWALRKATNPVDLVIENGKVIAFMLFGREGGSVLVKPGCERLTPLKLWDDPRLSKAEYGVNHLGRHDVVTRDGIRLAADVWLPSGLPEGKKVPAILVRTPYGRRDEQLGGSRWLRFVNRGYALMIQDTRGREDSEGEWIPKVHEMNDGEDTLNWIARQSWSDGRVGMIGGSYLGYVQWAAAATGNPHLKAIVSYVTAGTPFVDLPRKGGTILSGLLAWTFMMAEQTMNSEALERDDWDEVLKIRPIKDIPQKVLGKEIPFWSEWMKHTDYDEFWARSDWSRHGDKVNVPSLLVSGWYDDNGMGTTEAWEMNEKHGREHLRMILGPWYHKANTTRDIHDIPFGNNAIRYDLDLLQLRWFDRFLKEIPNGVDQEARVEYYMVGENEWKKSTAWPPEEVEYTPFYFHSHGDANTSNGKGKLLSVCPGKQPPDTYIFHPDDPAPYLIDVSENECSVPENYREVELRDDVLVYTSEPLSEEMAIAGDIYAVLYVSSSARDTDFLVRLTDVDEQGNSIRLSDGIIRARYRHSFTRPEWLEPGSIEKIEIKMTKIANVFKKGHRIRVSVTSGAKNLAFPNHNTGNDPATDTEIVIATQRVYHDSKNASHIKLPVIQKRGI</sequence>
<accession>A0A7W2A8G6</accession>
<evidence type="ECO:0000256" key="1">
    <source>
        <dbReference type="ARBA" id="ARBA00022801"/>
    </source>
</evidence>
<dbReference type="Gene3D" id="1.10.3020.10">
    <property type="entry name" value="alpha-amino acid ester hydrolase ( Helical cap domain)"/>
    <property type="match status" value="1"/>
</dbReference>
<dbReference type="SUPFAM" id="SSF53474">
    <property type="entry name" value="alpha/beta-Hydrolases"/>
    <property type="match status" value="1"/>
</dbReference>
<dbReference type="Pfam" id="PF08530">
    <property type="entry name" value="PepX_C"/>
    <property type="match status" value="1"/>
</dbReference>
<feature type="domain" description="Xaa-Pro dipeptidyl-peptidase C-terminal" evidence="2">
    <location>
        <begin position="458"/>
        <end position="707"/>
    </location>
</feature>
<dbReference type="SMART" id="SM00939">
    <property type="entry name" value="PepX_C"/>
    <property type="match status" value="1"/>
</dbReference>
<evidence type="ECO:0000313" key="3">
    <source>
        <dbReference type="EMBL" id="MBA4495586.1"/>
    </source>
</evidence>
<dbReference type="PANTHER" id="PTHR43056">
    <property type="entry name" value="PEPTIDASE S9 PROLYL OLIGOPEPTIDASE"/>
    <property type="match status" value="1"/>
</dbReference>
<dbReference type="InterPro" id="IPR013736">
    <property type="entry name" value="Xaa-Pro_dipept_C"/>
</dbReference>
<proteinExistence type="predicted"/>
<dbReference type="Gene3D" id="2.60.120.260">
    <property type="entry name" value="Galactose-binding domain-like"/>
    <property type="match status" value="1"/>
</dbReference>
<dbReference type="InterPro" id="IPR005674">
    <property type="entry name" value="CocE/Ser_esterase"/>
</dbReference>
<dbReference type="NCBIfam" id="TIGR00976">
    <property type="entry name" value="CocE_NonD"/>
    <property type="match status" value="1"/>
</dbReference>
<dbReference type="InterPro" id="IPR029058">
    <property type="entry name" value="AB_hydrolase_fold"/>
</dbReference>
<comment type="caution">
    <text evidence="3">The sequence shown here is derived from an EMBL/GenBank/DDBJ whole genome shotgun (WGS) entry which is preliminary data.</text>
</comment>
<keyword evidence="4" id="KW-1185">Reference proteome</keyword>
<reference evidence="3 4" key="1">
    <citation type="submission" date="2020-07" db="EMBL/GenBank/DDBJ databases">
        <authorList>
            <person name="Feng H."/>
        </authorList>
    </citation>
    <scope>NUCLEOTIDE SEQUENCE [LARGE SCALE GENOMIC DNA]</scope>
    <source>
        <strain evidence="4">s-10</strain>
    </source>
</reference>
<dbReference type="InterPro" id="IPR050585">
    <property type="entry name" value="Xaa-Pro_dipeptidyl-ppase/CocE"/>
</dbReference>
<evidence type="ECO:0000313" key="4">
    <source>
        <dbReference type="Proteomes" id="UP000535491"/>
    </source>
</evidence>
<dbReference type="PANTHER" id="PTHR43056:SF10">
    <property type="entry name" value="COCE_NOND FAMILY, PUTATIVE (AFU_ORTHOLOGUE AFUA_7G00600)-RELATED"/>
    <property type="match status" value="1"/>
</dbReference>
<dbReference type="SUPFAM" id="SSF49785">
    <property type="entry name" value="Galactose-binding domain-like"/>
    <property type="match status" value="1"/>
</dbReference>
<dbReference type="GO" id="GO:0008239">
    <property type="term" value="F:dipeptidyl-peptidase activity"/>
    <property type="evidence" value="ECO:0007669"/>
    <property type="project" value="InterPro"/>
</dbReference>
<dbReference type="InterPro" id="IPR008979">
    <property type="entry name" value="Galactose-bd-like_sf"/>
</dbReference>
<name>A0A7W2A8G6_9BACL</name>